<organism evidence="2 3">
    <name type="scientific">Mycena albidolilacea</name>
    <dbReference type="NCBI Taxonomy" id="1033008"/>
    <lineage>
        <taxon>Eukaryota</taxon>
        <taxon>Fungi</taxon>
        <taxon>Dikarya</taxon>
        <taxon>Basidiomycota</taxon>
        <taxon>Agaricomycotina</taxon>
        <taxon>Agaricomycetes</taxon>
        <taxon>Agaricomycetidae</taxon>
        <taxon>Agaricales</taxon>
        <taxon>Marasmiineae</taxon>
        <taxon>Mycenaceae</taxon>
        <taxon>Mycena</taxon>
    </lineage>
</organism>
<feature type="region of interest" description="Disordered" evidence="1">
    <location>
        <begin position="106"/>
        <end position="131"/>
    </location>
</feature>
<dbReference type="AlphaFoldDB" id="A0AAD7EVR7"/>
<evidence type="ECO:0000313" key="3">
    <source>
        <dbReference type="Proteomes" id="UP001218218"/>
    </source>
</evidence>
<evidence type="ECO:0000256" key="1">
    <source>
        <dbReference type="SAM" id="MobiDB-lite"/>
    </source>
</evidence>
<accession>A0AAD7EVR7</accession>
<dbReference type="Proteomes" id="UP001218218">
    <property type="component" value="Unassembled WGS sequence"/>
</dbReference>
<protein>
    <submittedName>
        <fullName evidence="2">Uncharacterized protein</fullName>
    </submittedName>
</protein>
<name>A0AAD7EVR7_9AGAR</name>
<evidence type="ECO:0000313" key="2">
    <source>
        <dbReference type="EMBL" id="KAJ7351991.1"/>
    </source>
</evidence>
<sequence length="626" mass="67690">MGSLFAGSKATHQRHGGPTNSSKGSRIRAWSCDVEESGEWGFEESVWAMGANRRGQSAGRYLWAERTFDLDVLIVPVACWLRTIGATAFAAFARLGVDEAGVYSRGNREESGASDEQEVCDGHSASTSPAPPCSRFSPVYTASTLYPPRPSSSGAEKERFERLRDACGLASKQLEEARKEVKRSAYCGARKQGAGSTNDASASEQIEVRARERWNNGSNGIVTTSFKLIHLLLAYCTQAWTSWSRPRPTPTPSAGPHQSIQSYQNDVAEAKAFPAGAIDWVKLFRDASIDQSAAASNTFAWAHAFDEPSSKNLTGGDEGDIESGPLSSRMYVDLRQKQAWLAEEVERQWAERRAGERTVSLRVDEPQHPCVWQKRPDLQRTPRTPGAPRRPPASTGFRPERQSLFFRVPQRPNVKDANNLPFTNAKRLALGLPLLPPRPRRAPTPRGTAASSVSILPPVVHTCNILVQDASAGQPGGYISPTLTDGSRYAPVQTSPVDVLSVTFSASATSHTQLTLQAVNGDPDLPTLAFPAVPTSGLIALACLIALAPPESSPSRRGVIIAPAYSHSETAIWSYDLVSQALTSQRTNSDGSTPQTLIYYDASDMRQTPSAPLFSLSGQTSLDGPN</sequence>
<dbReference type="EMBL" id="JARIHO010000012">
    <property type="protein sequence ID" value="KAJ7351991.1"/>
    <property type="molecule type" value="Genomic_DNA"/>
</dbReference>
<keyword evidence="3" id="KW-1185">Reference proteome</keyword>
<proteinExistence type="predicted"/>
<comment type="caution">
    <text evidence="2">The sequence shown here is derived from an EMBL/GenBank/DDBJ whole genome shotgun (WGS) entry which is preliminary data.</text>
</comment>
<gene>
    <name evidence="2" type="ORF">DFH08DRAFT_956810</name>
</gene>
<feature type="region of interest" description="Disordered" evidence="1">
    <location>
        <begin position="373"/>
        <end position="399"/>
    </location>
</feature>
<feature type="region of interest" description="Disordered" evidence="1">
    <location>
        <begin position="1"/>
        <end position="27"/>
    </location>
</feature>
<reference evidence="2" key="1">
    <citation type="submission" date="2023-03" db="EMBL/GenBank/DDBJ databases">
        <title>Massive genome expansion in bonnet fungi (Mycena s.s.) driven by repeated elements and novel gene families across ecological guilds.</title>
        <authorList>
            <consortium name="Lawrence Berkeley National Laboratory"/>
            <person name="Harder C.B."/>
            <person name="Miyauchi S."/>
            <person name="Viragh M."/>
            <person name="Kuo A."/>
            <person name="Thoen E."/>
            <person name="Andreopoulos B."/>
            <person name="Lu D."/>
            <person name="Skrede I."/>
            <person name="Drula E."/>
            <person name="Henrissat B."/>
            <person name="Morin E."/>
            <person name="Kohler A."/>
            <person name="Barry K."/>
            <person name="LaButti K."/>
            <person name="Morin E."/>
            <person name="Salamov A."/>
            <person name="Lipzen A."/>
            <person name="Mereny Z."/>
            <person name="Hegedus B."/>
            <person name="Baldrian P."/>
            <person name="Stursova M."/>
            <person name="Weitz H."/>
            <person name="Taylor A."/>
            <person name="Grigoriev I.V."/>
            <person name="Nagy L.G."/>
            <person name="Martin F."/>
            <person name="Kauserud H."/>
        </authorList>
    </citation>
    <scope>NUCLEOTIDE SEQUENCE</scope>
    <source>
        <strain evidence="2">CBHHK002</strain>
    </source>
</reference>